<feature type="transmembrane region" description="Helical" evidence="1">
    <location>
        <begin position="72"/>
        <end position="89"/>
    </location>
</feature>
<evidence type="ECO:0000313" key="3">
    <source>
        <dbReference type="Proteomes" id="UP000029548"/>
    </source>
</evidence>
<sequence length="127" mass="12948">MPQGGTMLDQIRTTVPANSRATFYAVAAATVTALVSWGVLDDAAAPAVAGVATAVVTLLFAVLHSTSPWRQALYGLMAAVTVLLAYLGYGDAVQWESILAIAAPVLGIGTAAATTGGEYVGEHRAED</sequence>
<dbReference type="Pfam" id="PF23809">
    <property type="entry name" value="Phage_holin_9"/>
    <property type="match status" value="1"/>
</dbReference>
<name>A0A096A935_9CORY</name>
<evidence type="ECO:0000256" key="1">
    <source>
        <dbReference type="SAM" id="Phobius"/>
    </source>
</evidence>
<feature type="transmembrane region" description="Helical" evidence="1">
    <location>
        <begin position="46"/>
        <end position="65"/>
    </location>
</feature>
<keyword evidence="1" id="KW-1133">Transmembrane helix</keyword>
<feature type="transmembrane region" description="Helical" evidence="1">
    <location>
        <begin position="95"/>
        <end position="114"/>
    </location>
</feature>
<dbReference type="AlphaFoldDB" id="A0A096A935"/>
<evidence type="ECO:0008006" key="4">
    <source>
        <dbReference type="Google" id="ProtNLM"/>
    </source>
</evidence>
<gene>
    <name evidence="2" type="ORF">HMPREF1650_04080</name>
</gene>
<proteinExistence type="predicted"/>
<organism evidence="2 3">
    <name type="scientific">Corynebacterium freneyi DNF00450</name>
    <dbReference type="NCBI Taxonomy" id="1287475"/>
    <lineage>
        <taxon>Bacteria</taxon>
        <taxon>Bacillati</taxon>
        <taxon>Actinomycetota</taxon>
        <taxon>Actinomycetes</taxon>
        <taxon>Mycobacteriales</taxon>
        <taxon>Corynebacteriaceae</taxon>
        <taxon>Corynebacterium</taxon>
    </lineage>
</organism>
<dbReference type="InterPro" id="IPR056390">
    <property type="entry name" value="Holin_phage"/>
</dbReference>
<evidence type="ECO:0000313" key="2">
    <source>
        <dbReference type="EMBL" id="KGF17354.1"/>
    </source>
</evidence>
<keyword evidence="1" id="KW-0812">Transmembrane</keyword>
<feature type="transmembrane region" description="Helical" evidence="1">
    <location>
        <begin position="21"/>
        <end position="40"/>
    </location>
</feature>
<dbReference type="EMBL" id="JRNE01000040">
    <property type="protein sequence ID" value="KGF17354.1"/>
    <property type="molecule type" value="Genomic_DNA"/>
</dbReference>
<accession>A0A096A935</accession>
<protein>
    <recommendedName>
        <fullName evidence="4">Holin</fullName>
    </recommendedName>
</protein>
<comment type="caution">
    <text evidence="2">The sequence shown here is derived from an EMBL/GenBank/DDBJ whole genome shotgun (WGS) entry which is preliminary data.</text>
</comment>
<reference evidence="2 3" key="1">
    <citation type="submission" date="2014-07" db="EMBL/GenBank/DDBJ databases">
        <authorList>
            <person name="McCorrison J."/>
            <person name="Sanka R."/>
            <person name="Torralba M."/>
            <person name="Gillis M."/>
            <person name="Haft D.H."/>
            <person name="Methe B."/>
            <person name="Sutton G."/>
            <person name="Nelson K.E."/>
        </authorList>
    </citation>
    <scope>NUCLEOTIDE SEQUENCE [LARGE SCALE GENOMIC DNA]</scope>
    <source>
        <strain evidence="2 3">DNF00450</strain>
    </source>
</reference>
<dbReference type="Proteomes" id="UP000029548">
    <property type="component" value="Unassembled WGS sequence"/>
</dbReference>
<keyword evidence="1" id="KW-0472">Membrane</keyword>